<dbReference type="EMBL" id="GIFC01001593">
    <property type="protein sequence ID" value="MXU83676.1"/>
    <property type="molecule type" value="Transcribed_RNA"/>
</dbReference>
<name>A0A6B0U629_IXORI</name>
<protein>
    <submittedName>
        <fullName evidence="1">Putative secreted protein</fullName>
    </submittedName>
</protein>
<reference evidence="1" key="1">
    <citation type="submission" date="2019-12" db="EMBL/GenBank/DDBJ databases">
        <title>An insight into the sialome of adult female Ixodes ricinus ticks feeding for 6 days.</title>
        <authorList>
            <person name="Perner J."/>
            <person name="Ribeiro J.M.C."/>
        </authorList>
    </citation>
    <scope>NUCLEOTIDE SEQUENCE</scope>
    <source>
        <strain evidence="1">Semi-engorged</strain>
        <tissue evidence="1">Salivary glands</tissue>
    </source>
</reference>
<evidence type="ECO:0000313" key="1">
    <source>
        <dbReference type="EMBL" id="MXU83676.1"/>
    </source>
</evidence>
<proteinExistence type="predicted"/>
<dbReference type="AlphaFoldDB" id="A0A6B0U629"/>
<sequence length="76" mass="8339">MSSARLWFSVTAASMSMLLRSGMPASKSWKTSGRVMVLRAAWRFSSGRSTAPGRNAILILMKASLQSASRYLALRE</sequence>
<accession>A0A6B0U629</accession>
<organism evidence="1">
    <name type="scientific">Ixodes ricinus</name>
    <name type="common">Common tick</name>
    <name type="synonym">Acarus ricinus</name>
    <dbReference type="NCBI Taxonomy" id="34613"/>
    <lineage>
        <taxon>Eukaryota</taxon>
        <taxon>Metazoa</taxon>
        <taxon>Ecdysozoa</taxon>
        <taxon>Arthropoda</taxon>
        <taxon>Chelicerata</taxon>
        <taxon>Arachnida</taxon>
        <taxon>Acari</taxon>
        <taxon>Parasitiformes</taxon>
        <taxon>Ixodida</taxon>
        <taxon>Ixodoidea</taxon>
        <taxon>Ixodidae</taxon>
        <taxon>Ixodinae</taxon>
        <taxon>Ixodes</taxon>
    </lineage>
</organism>